<evidence type="ECO:0000256" key="1">
    <source>
        <dbReference type="SAM" id="MobiDB-lite"/>
    </source>
</evidence>
<dbReference type="OrthoDB" id="3269075at2759"/>
<reference evidence="2" key="1">
    <citation type="journal article" date="2020" name="Nat. Commun.">
        <title>Large-scale genome sequencing of mycorrhizal fungi provides insights into the early evolution of symbiotic traits.</title>
        <authorList>
            <person name="Miyauchi S."/>
            <person name="Kiss E."/>
            <person name="Kuo A."/>
            <person name="Drula E."/>
            <person name="Kohler A."/>
            <person name="Sanchez-Garcia M."/>
            <person name="Morin E."/>
            <person name="Andreopoulos B."/>
            <person name="Barry K.W."/>
            <person name="Bonito G."/>
            <person name="Buee M."/>
            <person name="Carver A."/>
            <person name="Chen C."/>
            <person name="Cichocki N."/>
            <person name="Clum A."/>
            <person name="Culley D."/>
            <person name="Crous P.W."/>
            <person name="Fauchery L."/>
            <person name="Girlanda M."/>
            <person name="Hayes R.D."/>
            <person name="Keri Z."/>
            <person name="LaButti K."/>
            <person name="Lipzen A."/>
            <person name="Lombard V."/>
            <person name="Magnuson J."/>
            <person name="Maillard F."/>
            <person name="Murat C."/>
            <person name="Nolan M."/>
            <person name="Ohm R.A."/>
            <person name="Pangilinan J."/>
            <person name="Pereira M.F."/>
            <person name="Perotto S."/>
            <person name="Peter M."/>
            <person name="Pfister S."/>
            <person name="Riley R."/>
            <person name="Sitrit Y."/>
            <person name="Stielow J.B."/>
            <person name="Szollosi G."/>
            <person name="Zifcakova L."/>
            <person name="Stursova M."/>
            <person name="Spatafora J.W."/>
            <person name="Tedersoo L."/>
            <person name="Vaario L.M."/>
            <person name="Yamada A."/>
            <person name="Yan M."/>
            <person name="Wang P."/>
            <person name="Xu J."/>
            <person name="Bruns T."/>
            <person name="Baldrian P."/>
            <person name="Vilgalys R."/>
            <person name="Dunand C."/>
            <person name="Henrissat B."/>
            <person name="Grigoriev I.V."/>
            <person name="Hibbett D."/>
            <person name="Nagy L.G."/>
            <person name="Martin F.M."/>
        </authorList>
    </citation>
    <scope>NUCLEOTIDE SEQUENCE</scope>
    <source>
        <strain evidence="2">UP504</strain>
    </source>
</reference>
<dbReference type="AlphaFoldDB" id="A0A9P6DPU9"/>
<proteinExistence type="predicted"/>
<feature type="compositionally biased region" description="Low complexity" evidence="1">
    <location>
        <begin position="241"/>
        <end position="251"/>
    </location>
</feature>
<accession>A0A9P6DPU9</accession>
<comment type="caution">
    <text evidence="2">The sequence shown here is derived from an EMBL/GenBank/DDBJ whole genome shotgun (WGS) entry which is preliminary data.</text>
</comment>
<dbReference type="Proteomes" id="UP000886523">
    <property type="component" value="Unassembled WGS sequence"/>
</dbReference>
<evidence type="ECO:0000313" key="3">
    <source>
        <dbReference type="Proteomes" id="UP000886523"/>
    </source>
</evidence>
<gene>
    <name evidence="2" type="ORF">BS47DRAFT_1367204</name>
</gene>
<name>A0A9P6DPU9_9AGAM</name>
<organism evidence="2 3">
    <name type="scientific">Hydnum rufescens UP504</name>
    <dbReference type="NCBI Taxonomy" id="1448309"/>
    <lineage>
        <taxon>Eukaryota</taxon>
        <taxon>Fungi</taxon>
        <taxon>Dikarya</taxon>
        <taxon>Basidiomycota</taxon>
        <taxon>Agaricomycotina</taxon>
        <taxon>Agaricomycetes</taxon>
        <taxon>Cantharellales</taxon>
        <taxon>Hydnaceae</taxon>
        <taxon>Hydnum</taxon>
    </lineage>
</organism>
<keyword evidence="3" id="KW-1185">Reference proteome</keyword>
<protein>
    <submittedName>
        <fullName evidence="2">Uncharacterized protein</fullName>
    </submittedName>
</protein>
<evidence type="ECO:0000313" key="2">
    <source>
        <dbReference type="EMBL" id="KAF9506693.1"/>
    </source>
</evidence>
<feature type="region of interest" description="Disordered" evidence="1">
    <location>
        <begin position="241"/>
        <end position="277"/>
    </location>
</feature>
<feature type="region of interest" description="Disordered" evidence="1">
    <location>
        <begin position="117"/>
        <end position="137"/>
    </location>
</feature>
<dbReference type="EMBL" id="MU129103">
    <property type="protein sequence ID" value="KAF9506693.1"/>
    <property type="molecule type" value="Genomic_DNA"/>
</dbReference>
<sequence>MNGKPKKFYHGQLVAAIFDIPEEVECSRYISNTSVLDPEQVIPDSDIVNMLDEIRKDFPWWDQLNPLWCEIPRYTTHLITNSASRAAKLSADIEELVSTLSAIDTLNDVPANDIPDFEPLPISLGEDSKNEDQAQGESPLSTYKVVLKRAQIASKSIVSVKAEEILGTKSLQPHPRSKWPDPIAEFSEATHADQEQTCWDADQQHMENMAKIEAKAQCMAMKHKIKLAELAYCTAELSHSLAGSSSSASPLVDRTSYPSSPEFDPFPLDPFHPHPSQ</sequence>